<dbReference type="GO" id="GO:0005886">
    <property type="term" value="C:plasma membrane"/>
    <property type="evidence" value="ECO:0007669"/>
    <property type="project" value="UniProtKB-SubCell"/>
</dbReference>
<evidence type="ECO:0000256" key="4">
    <source>
        <dbReference type="ARBA" id="ARBA00022692"/>
    </source>
</evidence>
<feature type="transmembrane region" description="Helical" evidence="8">
    <location>
        <begin position="121"/>
        <end position="145"/>
    </location>
</feature>
<dbReference type="Proteomes" id="UP000307087">
    <property type="component" value="Unassembled WGS sequence"/>
</dbReference>
<keyword evidence="6 8" id="KW-1133">Transmembrane helix</keyword>
<evidence type="ECO:0000256" key="5">
    <source>
        <dbReference type="ARBA" id="ARBA00022801"/>
    </source>
</evidence>
<dbReference type="GO" id="GO:0008233">
    <property type="term" value="F:peptidase activity"/>
    <property type="evidence" value="ECO:0007669"/>
    <property type="project" value="UniProtKB-KW"/>
</dbReference>
<evidence type="ECO:0008006" key="11">
    <source>
        <dbReference type="Google" id="ProtNLM"/>
    </source>
</evidence>
<feature type="transmembrane region" description="Helical" evidence="8">
    <location>
        <begin position="21"/>
        <end position="40"/>
    </location>
</feature>
<proteinExistence type="predicted"/>
<organism evidence="9 10">
    <name type="scientific">Nocardioides caeni</name>
    <dbReference type="NCBI Taxonomy" id="574700"/>
    <lineage>
        <taxon>Bacteria</taxon>
        <taxon>Bacillati</taxon>
        <taxon>Actinomycetota</taxon>
        <taxon>Actinomycetes</taxon>
        <taxon>Propionibacteriales</taxon>
        <taxon>Nocardioidaceae</taxon>
        <taxon>Nocardioides</taxon>
    </lineage>
</organism>
<keyword evidence="3" id="KW-0645">Protease</keyword>
<keyword evidence="10" id="KW-1185">Reference proteome</keyword>
<evidence type="ECO:0000256" key="7">
    <source>
        <dbReference type="ARBA" id="ARBA00023136"/>
    </source>
</evidence>
<gene>
    <name evidence="9" type="ORF">E9934_14450</name>
</gene>
<keyword evidence="5" id="KW-0378">Hydrolase</keyword>
<evidence type="ECO:0000313" key="9">
    <source>
        <dbReference type="EMBL" id="THV10520.1"/>
    </source>
</evidence>
<evidence type="ECO:0000313" key="10">
    <source>
        <dbReference type="Proteomes" id="UP000307087"/>
    </source>
</evidence>
<dbReference type="EMBL" id="STGW01000010">
    <property type="protein sequence ID" value="THV10520.1"/>
    <property type="molecule type" value="Genomic_DNA"/>
</dbReference>
<dbReference type="AlphaFoldDB" id="A0A4S8N3E2"/>
<comment type="caution">
    <text evidence="9">The sequence shown here is derived from an EMBL/GenBank/DDBJ whole genome shotgun (WGS) entry which is preliminary data.</text>
</comment>
<evidence type="ECO:0000256" key="1">
    <source>
        <dbReference type="ARBA" id="ARBA00004651"/>
    </source>
</evidence>
<comment type="subcellular location">
    <subcellularLocation>
        <location evidence="1">Cell membrane</location>
        <topology evidence="1">Multi-pass membrane protein</topology>
    </subcellularLocation>
</comment>
<dbReference type="GO" id="GO:0006508">
    <property type="term" value="P:proteolysis"/>
    <property type="evidence" value="ECO:0007669"/>
    <property type="project" value="UniProtKB-KW"/>
</dbReference>
<keyword evidence="2" id="KW-1003">Cell membrane</keyword>
<evidence type="ECO:0000256" key="2">
    <source>
        <dbReference type="ARBA" id="ARBA00022475"/>
    </source>
</evidence>
<accession>A0A4S8N3E2</accession>
<reference evidence="9 10" key="1">
    <citation type="journal article" date="2009" name="Int. J. Syst. Evol. Microbiol.">
        <title>Nocardioides caeni sp. nov., isolated from wastewater.</title>
        <authorList>
            <person name="Yoon J.H."/>
            <person name="Kang S.J."/>
            <person name="Park S."/>
            <person name="Kim W."/>
            <person name="Oh T.K."/>
        </authorList>
    </citation>
    <scope>NUCLEOTIDE SEQUENCE [LARGE SCALE GENOMIC DNA]</scope>
    <source>
        <strain evidence="9 10">DSM 23134</strain>
    </source>
</reference>
<name>A0A4S8N3E2_9ACTN</name>
<evidence type="ECO:0000256" key="8">
    <source>
        <dbReference type="SAM" id="Phobius"/>
    </source>
</evidence>
<dbReference type="NCBIfam" id="TIGR04178">
    <property type="entry name" value="exo_archaeo"/>
    <property type="match status" value="1"/>
</dbReference>
<sequence length="192" mass="20786">MAERYRRPASAEVHEVGPLARAGRWVFALSLVGAAVFGALQEARFRVLEATIAQQWMGGPLEGSVRRFEDLLYFPWVNGPAVGLQITSECTVILLIAPVVVVAAVLCALTRFQLLRVAGGLIAGVALLMIANQIRLLVIAFSVQTWGWAGYDVSHKFVGTVIGLVGFTLAVLLMLRVAAGSDRSRRRDRSLA</sequence>
<dbReference type="RefSeq" id="WP_136563598.1">
    <property type="nucleotide sequence ID" value="NZ_BAABLS010000006.1"/>
</dbReference>
<dbReference type="OrthoDB" id="5063422at2"/>
<evidence type="ECO:0000256" key="3">
    <source>
        <dbReference type="ARBA" id="ARBA00022670"/>
    </source>
</evidence>
<protein>
    <recommendedName>
        <fullName evidence="11">Exosortase/archaeosortase family protein</fullName>
    </recommendedName>
</protein>
<keyword evidence="7 8" id="KW-0472">Membrane</keyword>
<feature type="transmembrane region" description="Helical" evidence="8">
    <location>
        <begin position="86"/>
        <end position="109"/>
    </location>
</feature>
<feature type="transmembrane region" description="Helical" evidence="8">
    <location>
        <begin position="157"/>
        <end position="179"/>
    </location>
</feature>
<dbReference type="InterPro" id="IPR026392">
    <property type="entry name" value="Exo/Archaeosortase_dom"/>
</dbReference>
<evidence type="ECO:0000256" key="6">
    <source>
        <dbReference type="ARBA" id="ARBA00022989"/>
    </source>
</evidence>
<keyword evidence="4 8" id="KW-0812">Transmembrane</keyword>